<dbReference type="Pfam" id="PF22732">
    <property type="entry name" value="MSL3_chromo-like"/>
    <property type="match status" value="1"/>
</dbReference>
<dbReference type="GO" id="GO:0006325">
    <property type="term" value="P:chromatin organization"/>
    <property type="evidence" value="ECO:0007669"/>
    <property type="project" value="InterPro"/>
</dbReference>
<proteinExistence type="predicted"/>
<dbReference type="EMBL" id="CABPRJ010001511">
    <property type="protein sequence ID" value="VVC38863.1"/>
    <property type="molecule type" value="Genomic_DNA"/>
</dbReference>
<dbReference type="SMART" id="SM00298">
    <property type="entry name" value="CHROMO"/>
    <property type="match status" value="1"/>
</dbReference>
<dbReference type="PANTHER" id="PTHR10880:SF15">
    <property type="entry name" value="MSL COMPLEX SUBUNIT 3"/>
    <property type="match status" value="1"/>
</dbReference>
<organism evidence="2 3">
    <name type="scientific">Cinara cedri</name>
    <dbReference type="NCBI Taxonomy" id="506608"/>
    <lineage>
        <taxon>Eukaryota</taxon>
        <taxon>Metazoa</taxon>
        <taxon>Ecdysozoa</taxon>
        <taxon>Arthropoda</taxon>
        <taxon>Hexapoda</taxon>
        <taxon>Insecta</taxon>
        <taxon>Pterygota</taxon>
        <taxon>Neoptera</taxon>
        <taxon>Paraneoptera</taxon>
        <taxon>Hemiptera</taxon>
        <taxon>Sternorrhyncha</taxon>
        <taxon>Aphidomorpha</taxon>
        <taxon>Aphidoidea</taxon>
        <taxon>Aphididae</taxon>
        <taxon>Lachninae</taxon>
        <taxon>Cinara</taxon>
    </lineage>
</organism>
<dbReference type="Proteomes" id="UP000325440">
    <property type="component" value="Unassembled WGS sequence"/>
</dbReference>
<dbReference type="InterPro" id="IPR000953">
    <property type="entry name" value="Chromo/chromo_shadow_dom"/>
</dbReference>
<gene>
    <name evidence="2" type="ORF">CINCED_3A015290</name>
</gene>
<dbReference type="InterPro" id="IPR053820">
    <property type="entry name" value="MSL3_chromo-like"/>
</dbReference>
<dbReference type="AlphaFoldDB" id="A0A5E4N5J1"/>
<dbReference type="Gene3D" id="2.30.30.140">
    <property type="match status" value="1"/>
</dbReference>
<keyword evidence="3" id="KW-1185">Reference proteome</keyword>
<name>A0A5E4N5J1_9HEMI</name>
<protein>
    <submittedName>
        <fullName evidence="2">Chromo/chromo shadow domain,RNA binding activity-knot of a chromodomain,Chromo domain-like</fullName>
    </submittedName>
</protein>
<dbReference type="PANTHER" id="PTHR10880">
    <property type="entry name" value="MORTALITY FACTOR 4-LIKE PROTEIN"/>
    <property type="match status" value="1"/>
</dbReference>
<evidence type="ECO:0000313" key="3">
    <source>
        <dbReference type="Proteomes" id="UP000325440"/>
    </source>
</evidence>
<evidence type="ECO:0000313" key="2">
    <source>
        <dbReference type="EMBL" id="VVC38863.1"/>
    </source>
</evidence>
<dbReference type="OrthoDB" id="124855at2759"/>
<dbReference type="GO" id="GO:0006355">
    <property type="term" value="P:regulation of DNA-templated transcription"/>
    <property type="evidence" value="ECO:0007669"/>
    <property type="project" value="InterPro"/>
</dbReference>
<dbReference type="InterPro" id="IPR008676">
    <property type="entry name" value="MRG"/>
</dbReference>
<accession>A0A5E4N5J1</accession>
<feature type="domain" description="Chromo" evidence="1">
    <location>
        <begin position="66"/>
        <end position="127"/>
    </location>
</feature>
<dbReference type="GO" id="GO:0005634">
    <property type="term" value="C:nucleus"/>
    <property type="evidence" value="ECO:0007669"/>
    <property type="project" value="InterPro"/>
</dbReference>
<sequence length="384" mass="45448">MEKCNIISGSSVIEVNTVCPGTVERFKKTLTSRSIEGGSPFHTHLYDFQKGEELLCYSSHAWTLLLYKAKCIDRRLSPQSTSNKKSMIAEYLIHFFGWHSKWDEWVTEDRLLKITNINLKYKEQLRIQAEVNEWKTRTRLTEEEKKKREEIMNRTKHKTTQLVSSLWTVRVLIKSKIQEIQTEIDLNSKTFNEFMAFENENCNDFPKVLNLLIDFDKCMVQNNKHVLKKPDVQLNVSSIIRDFIRFQSCIKSGDPGNKIFNFGIKLLNVFNQIMMGEINGDIVYANEKLHNLIKKRIETSQKEIDDFPKYYVYYGNQLPKGSYCPYIFHSIYMLRIVDKLYNELLYRLEEIDPQKGLLLDFIKFIVSRSNEYFTNIQFQYIPLE</sequence>
<dbReference type="InterPro" id="IPR016197">
    <property type="entry name" value="Chromo-like_dom_sf"/>
</dbReference>
<evidence type="ECO:0000259" key="1">
    <source>
        <dbReference type="SMART" id="SM00298"/>
    </source>
</evidence>
<reference evidence="2 3" key="1">
    <citation type="submission" date="2019-08" db="EMBL/GenBank/DDBJ databases">
        <authorList>
            <person name="Alioto T."/>
            <person name="Alioto T."/>
            <person name="Gomez Garrido J."/>
        </authorList>
    </citation>
    <scope>NUCLEOTIDE SEQUENCE [LARGE SCALE GENOMIC DNA]</scope>
</reference>
<dbReference type="SUPFAM" id="SSF54160">
    <property type="entry name" value="Chromo domain-like"/>
    <property type="match status" value="1"/>
</dbReference>
<dbReference type="GO" id="GO:0035267">
    <property type="term" value="C:NuA4 histone acetyltransferase complex"/>
    <property type="evidence" value="ECO:0007669"/>
    <property type="project" value="TreeGrafter"/>
</dbReference>